<protein>
    <submittedName>
        <fullName evidence="11">DNA polymerase, beta domain protein region</fullName>
    </submittedName>
</protein>
<dbReference type="AlphaFoldDB" id="E6PR83"/>
<evidence type="ECO:0000256" key="8">
    <source>
        <dbReference type="ARBA" id="ARBA00022842"/>
    </source>
</evidence>
<organism evidence="11">
    <name type="scientific">mine drainage metagenome</name>
    <dbReference type="NCBI Taxonomy" id="410659"/>
    <lineage>
        <taxon>unclassified sequences</taxon>
        <taxon>metagenomes</taxon>
        <taxon>ecological metagenomes</taxon>
    </lineage>
</organism>
<comment type="caution">
    <text evidence="11">The sequence shown here is derived from an EMBL/GenBank/DDBJ whole genome shotgun (WGS) entry which is preliminary data.</text>
</comment>
<evidence type="ECO:0000256" key="2">
    <source>
        <dbReference type="ARBA" id="ARBA00022649"/>
    </source>
</evidence>
<accession>E6PR83</accession>
<evidence type="ECO:0000256" key="7">
    <source>
        <dbReference type="ARBA" id="ARBA00022840"/>
    </source>
</evidence>
<evidence type="ECO:0000256" key="6">
    <source>
        <dbReference type="ARBA" id="ARBA00022741"/>
    </source>
</evidence>
<dbReference type="GO" id="GO:0046872">
    <property type="term" value="F:metal ion binding"/>
    <property type="evidence" value="ECO:0007669"/>
    <property type="project" value="UniProtKB-KW"/>
</dbReference>
<evidence type="ECO:0000256" key="3">
    <source>
        <dbReference type="ARBA" id="ARBA00022679"/>
    </source>
</evidence>
<gene>
    <name evidence="11" type="ORF">CARN2_2910</name>
</gene>
<keyword evidence="6" id="KW-0547">Nucleotide-binding</keyword>
<dbReference type="CDD" id="cd05403">
    <property type="entry name" value="NT_KNTase_like"/>
    <property type="match status" value="1"/>
</dbReference>
<evidence type="ECO:0000256" key="1">
    <source>
        <dbReference type="ARBA" id="ARBA00001946"/>
    </source>
</evidence>
<proteinExistence type="inferred from homology"/>
<keyword evidence="3" id="KW-0808">Transferase</keyword>
<evidence type="ECO:0000256" key="4">
    <source>
        <dbReference type="ARBA" id="ARBA00022695"/>
    </source>
</evidence>
<comment type="similarity">
    <text evidence="9">Belongs to the MntA antitoxin family.</text>
</comment>
<dbReference type="EMBL" id="CABM01000043">
    <property type="protein sequence ID" value="CBH97438.1"/>
    <property type="molecule type" value="Genomic_DNA"/>
</dbReference>
<evidence type="ECO:0000256" key="5">
    <source>
        <dbReference type="ARBA" id="ARBA00022723"/>
    </source>
</evidence>
<keyword evidence="5" id="KW-0479">Metal-binding</keyword>
<reference evidence="11" key="1">
    <citation type="submission" date="2009-10" db="EMBL/GenBank/DDBJ databases">
        <title>Diversity of trophic interactions inside an arsenic-rich microbial ecosystem.</title>
        <authorList>
            <person name="Bertin P.N."/>
            <person name="Heinrich-Salmeron A."/>
            <person name="Pelletier E."/>
            <person name="Goulhen-Chollet F."/>
            <person name="Arsene-Ploetze F."/>
            <person name="Gallien S."/>
            <person name="Calteau A."/>
            <person name="Vallenet D."/>
            <person name="Casiot C."/>
            <person name="Chane-Woon-Ming B."/>
            <person name="Giloteaux L."/>
            <person name="Barakat M."/>
            <person name="Bonnefoy V."/>
            <person name="Bruneel O."/>
            <person name="Chandler M."/>
            <person name="Cleiss J."/>
            <person name="Duran R."/>
            <person name="Elbaz-Poulichet F."/>
            <person name="Fonknechten N."/>
            <person name="Lauga B."/>
            <person name="Mornico D."/>
            <person name="Ortet P."/>
            <person name="Schaeffer C."/>
            <person name="Siguier P."/>
            <person name="Alexander Thil Smith A."/>
            <person name="Van Dorsselaer A."/>
            <person name="Weissenbach J."/>
            <person name="Medigue C."/>
            <person name="Le Paslier D."/>
        </authorList>
    </citation>
    <scope>NUCLEOTIDE SEQUENCE</scope>
</reference>
<keyword evidence="8" id="KW-0460">Magnesium</keyword>
<dbReference type="Gene3D" id="3.30.460.10">
    <property type="entry name" value="Beta Polymerase, domain 2"/>
    <property type="match status" value="1"/>
</dbReference>
<comment type="cofactor">
    <cofactor evidence="1">
        <name>Mg(2+)</name>
        <dbReference type="ChEBI" id="CHEBI:18420"/>
    </cofactor>
</comment>
<dbReference type="PANTHER" id="PTHR33571:SF12">
    <property type="entry name" value="BSL3053 PROTEIN"/>
    <property type="match status" value="1"/>
</dbReference>
<dbReference type="InterPro" id="IPR043519">
    <property type="entry name" value="NT_sf"/>
</dbReference>
<dbReference type="InterPro" id="IPR002934">
    <property type="entry name" value="Polymerase_NTP_transf_dom"/>
</dbReference>
<dbReference type="InterPro" id="IPR052038">
    <property type="entry name" value="Type-VII_TA_antitoxin"/>
</dbReference>
<evidence type="ECO:0000313" key="11">
    <source>
        <dbReference type="EMBL" id="CBH97438.1"/>
    </source>
</evidence>
<dbReference type="GO" id="GO:0005524">
    <property type="term" value="F:ATP binding"/>
    <property type="evidence" value="ECO:0007669"/>
    <property type="project" value="UniProtKB-KW"/>
</dbReference>
<dbReference type="SUPFAM" id="SSF81301">
    <property type="entry name" value="Nucleotidyltransferase"/>
    <property type="match status" value="1"/>
</dbReference>
<dbReference type="GO" id="GO:0016779">
    <property type="term" value="F:nucleotidyltransferase activity"/>
    <property type="evidence" value="ECO:0007669"/>
    <property type="project" value="UniProtKB-KW"/>
</dbReference>
<name>E6PR83_9ZZZZ</name>
<evidence type="ECO:0000259" key="10">
    <source>
        <dbReference type="Pfam" id="PF01909"/>
    </source>
</evidence>
<dbReference type="Pfam" id="PF01909">
    <property type="entry name" value="NTP_transf_2"/>
    <property type="match status" value="1"/>
</dbReference>
<keyword evidence="7" id="KW-0067">ATP-binding</keyword>
<keyword evidence="4" id="KW-0548">Nucleotidyltransferase</keyword>
<evidence type="ECO:0000256" key="9">
    <source>
        <dbReference type="ARBA" id="ARBA00038276"/>
    </source>
</evidence>
<dbReference type="PANTHER" id="PTHR33571">
    <property type="entry name" value="SSL8005 PROTEIN"/>
    <property type="match status" value="1"/>
</dbReference>
<keyword evidence="2" id="KW-1277">Toxin-antitoxin system</keyword>
<sequence>MSQAATHLRYKADALSAVCRQYGVRKLSVFGSAVREDFRPDSDVDVRVEFSLASAPGLLHFAVMKAELEQVFGHEADIATPEILRNPYRRAAITKDLVSLYVA</sequence>
<feature type="domain" description="Polymerase nucleotidyl transferase" evidence="10">
    <location>
        <begin position="15"/>
        <end position="97"/>
    </location>
</feature>